<dbReference type="Proteomes" id="UP001295444">
    <property type="component" value="Chromosome 05"/>
</dbReference>
<evidence type="ECO:0000313" key="3">
    <source>
        <dbReference type="Proteomes" id="UP001295444"/>
    </source>
</evidence>
<proteinExistence type="predicted"/>
<organism evidence="2 3">
    <name type="scientific">Pelobates cultripes</name>
    <name type="common">Western spadefoot toad</name>
    <dbReference type="NCBI Taxonomy" id="61616"/>
    <lineage>
        <taxon>Eukaryota</taxon>
        <taxon>Metazoa</taxon>
        <taxon>Chordata</taxon>
        <taxon>Craniata</taxon>
        <taxon>Vertebrata</taxon>
        <taxon>Euteleostomi</taxon>
        <taxon>Amphibia</taxon>
        <taxon>Batrachia</taxon>
        <taxon>Anura</taxon>
        <taxon>Pelobatoidea</taxon>
        <taxon>Pelobatidae</taxon>
        <taxon>Pelobates</taxon>
    </lineage>
</organism>
<feature type="region of interest" description="Disordered" evidence="1">
    <location>
        <begin position="73"/>
        <end position="108"/>
    </location>
</feature>
<evidence type="ECO:0000256" key="1">
    <source>
        <dbReference type="SAM" id="MobiDB-lite"/>
    </source>
</evidence>
<gene>
    <name evidence="2" type="ORF">PECUL_23A015693</name>
</gene>
<dbReference type="EMBL" id="OW240916">
    <property type="protein sequence ID" value="CAH2297053.1"/>
    <property type="molecule type" value="Genomic_DNA"/>
</dbReference>
<protein>
    <submittedName>
        <fullName evidence="2">Uncharacterized protein</fullName>
    </submittedName>
</protein>
<reference evidence="2" key="1">
    <citation type="submission" date="2022-03" db="EMBL/GenBank/DDBJ databases">
        <authorList>
            <person name="Alioto T."/>
            <person name="Alioto T."/>
            <person name="Gomez Garrido J."/>
        </authorList>
    </citation>
    <scope>NUCLEOTIDE SEQUENCE</scope>
</reference>
<keyword evidence="3" id="KW-1185">Reference proteome</keyword>
<accession>A0AAD1SEE9</accession>
<feature type="region of interest" description="Disordered" evidence="1">
    <location>
        <begin position="133"/>
        <end position="153"/>
    </location>
</feature>
<sequence>MAATDHAPGPALTQPLQARHVSGTPQADRIAAQLWAKMSQMRAAQMVSQQPTAPQLLNRLRKAQPSHELHPVLAAQRQLRGTQTKSPLTMSPNYLTGTNKRKRKRRATPHCKAYPLTLVNPCLISLGIKSPRCAPGTNGDDPIDPLALTGATR</sequence>
<dbReference type="AlphaFoldDB" id="A0AAD1SEE9"/>
<feature type="compositionally biased region" description="Basic residues" evidence="1">
    <location>
        <begin position="99"/>
        <end position="108"/>
    </location>
</feature>
<feature type="compositionally biased region" description="Polar residues" evidence="1">
    <location>
        <begin position="79"/>
        <end position="98"/>
    </location>
</feature>
<name>A0AAD1SEE9_PELCU</name>
<feature type="region of interest" description="Disordered" evidence="1">
    <location>
        <begin position="1"/>
        <end position="25"/>
    </location>
</feature>
<evidence type="ECO:0000313" key="2">
    <source>
        <dbReference type="EMBL" id="CAH2297053.1"/>
    </source>
</evidence>